<comment type="caution">
    <text evidence="1">The sequence shown here is derived from an EMBL/GenBank/DDBJ whole genome shotgun (WGS) entry which is preliminary data.</text>
</comment>
<accession>A0A7C5XIG1</accession>
<sequence length="288" mass="32943">MADKHLVYADGHLHSNPVKGLGMKSIAKRFIDSGGWFMVLVSLPPHHYNLNNDFNGYIKSIEILINECRAARGYGIKTVCLAGIHPADVEDMVNRNVKNVKDVIELAIKILNHVSQLIKDGLIDGFGEVGRPHYKALPEAFTVNSILMRYTLMLAKDLNTYIHLHLEQGGYATVRDIYELLRILDIDRRRVILHHLDIWTAIEAENHGLYYTIPGKYPILKEAFKRLKPFYIVESDFIDDPKRPGVSSYPWEIIENQKKLVEENIVDVEYISRINIDNVAKIYGVEPP</sequence>
<protein>
    <submittedName>
        <fullName evidence="1">Hydrolase TatD</fullName>
    </submittedName>
</protein>
<dbReference type="InterPro" id="IPR011589">
    <property type="entry name" value="UCP004961"/>
</dbReference>
<keyword evidence="1" id="KW-0378">Hydrolase</keyword>
<organism evidence="1">
    <name type="scientific">Ignisphaera aggregans</name>
    <dbReference type="NCBI Taxonomy" id="334771"/>
    <lineage>
        <taxon>Archaea</taxon>
        <taxon>Thermoproteota</taxon>
        <taxon>Thermoprotei</taxon>
        <taxon>Desulfurococcales</taxon>
        <taxon>Desulfurococcaceae</taxon>
        <taxon>Ignisphaera</taxon>
    </lineage>
</organism>
<dbReference type="PANTHER" id="PTHR42206">
    <property type="entry name" value="METAL-DEPENDENT HYDROLASE-RELATED"/>
    <property type="match status" value="1"/>
</dbReference>
<dbReference type="SUPFAM" id="SSF51556">
    <property type="entry name" value="Metallo-dependent hydrolases"/>
    <property type="match status" value="1"/>
</dbReference>
<reference evidence="1" key="1">
    <citation type="journal article" date="2020" name="mSystems">
        <title>Genome- and Community-Level Interaction Insights into Carbon Utilization and Element Cycling Functions of Hydrothermarchaeota in Hydrothermal Sediment.</title>
        <authorList>
            <person name="Zhou Z."/>
            <person name="Liu Y."/>
            <person name="Xu W."/>
            <person name="Pan J."/>
            <person name="Luo Z.H."/>
            <person name="Li M."/>
        </authorList>
    </citation>
    <scope>NUCLEOTIDE SEQUENCE [LARGE SCALE GENOMIC DNA]</scope>
    <source>
        <strain evidence="1">SpSt-1121</strain>
    </source>
</reference>
<dbReference type="EMBL" id="DRZI01000183">
    <property type="protein sequence ID" value="HHP81863.1"/>
    <property type="molecule type" value="Genomic_DNA"/>
</dbReference>
<dbReference type="Gene3D" id="3.20.20.140">
    <property type="entry name" value="Metal-dependent hydrolases"/>
    <property type="match status" value="1"/>
</dbReference>
<evidence type="ECO:0000313" key="1">
    <source>
        <dbReference type="EMBL" id="HHP81863.1"/>
    </source>
</evidence>
<name>A0A7C5XIG1_9CREN</name>
<dbReference type="InterPro" id="IPR032466">
    <property type="entry name" value="Metal_Hydrolase"/>
</dbReference>
<gene>
    <name evidence="1" type="ORF">ENM84_04275</name>
</gene>
<dbReference type="PANTHER" id="PTHR42206:SF1">
    <property type="entry name" value="METAL-DEPENDENT HYDROLASE"/>
    <property type="match status" value="1"/>
</dbReference>
<proteinExistence type="predicted"/>
<dbReference type="GO" id="GO:0016788">
    <property type="term" value="F:hydrolase activity, acting on ester bonds"/>
    <property type="evidence" value="ECO:0007669"/>
    <property type="project" value="InterPro"/>
</dbReference>
<dbReference type="InterPro" id="IPR001130">
    <property type="entry name" value="TatD-like"/>
</dbReference>
<dbReference type="Pfam" id="PF01026">
    <property type="entry name" value="TatD_DNase"/>
    <property type="match status" value="1"/>
</dbReference>
<dbReference type="AlphaFoldDB" id="A0A7C5XIG1"/>